<sequence length="47" mass="5356">MLALTKLDRFRTSLPVRITIQRLVTITSFASNSSRTGQPDRSVVMYQ</sequence>
<proteinExistence type="predicted"/>
<dbReference type="Proteomes" id="UP000265566">
    <property type="component" value="Chromosome 3"/>
</dbReference>
<accession>A0A396J6C0</accession>
<organism evidence="1">
    <name type="scientific">Medicago truncatula</name>
    <name type="common">Barrel medic</name>
    <name type="synonym">Medicago tribuloides</name>
    <dbReference type="NCBI Taxonomy" id="3880"/>
    <lineage>
        <taxon>Eukaryota</taxon>
        <taxon>Viridiplantae</taxon>
        <taxon>Streptophyta</taxon>
        <taxon>Embryophyta</taxon>
        <taxon>Tracheophyta</taxon>
        <taxon>Spermatophyta</taxon>
        <taxon>Magnoliopsida</taxon>
        <taxon>eudicotyledons</taxon>
        <taxon>Gunneridae</taxon>
        <taxon>Pentapetalae</taxon>
        <taxon>rosids</taxon>
        <taxon>fabids</taxon>
        <taxon>Fabales</taxon>
        <taxon>Fabaceae</taxon>
        <taxon>Papilionoideae</taxon>
        <taxon>50 kb inversion clade</taxon>
        <taxon>NPAAA clade</taxon>
        <taxon>Hologalegina</taxon>
        <taxon>IRL clade</taxon>
        <taxon>Trifolieae</taxon>
        <taxon>Medicago</taxon>
    </lineage>
</organism>
<dbReference type="AlphaFoldDB" id="A0A396J6C0"/>
<dbReference type="Gramene" id="rna19439">
    <property type="protein sequence ID" value="RHN70817.1"/>
    <property type="gene ID" value="gene19439"/>
</dbReference>
<gene>
    <name evidence="1" type="ORF">MtrunA17_Chr3g0139611</name>
</gene>
<comment type="caution">
    <text evidence="1">The sequence shown here is derived from an EMBL/GenBank/DDBJ whole genome shotgun (WGS) entry which is preliminary data.</text>
</comment>
<name>A0A396J6C0_MEDTR</name>
<dbReference type="EMBL" id="PSQE01000003">
    <property type="protein sequence ID" value="RHN70817.1"/>
    <property type="molecule type" value="Genomic_DNA"/>
</dbReference>
<reference evidence="1" key="1">
    <citation type="journal article" date="2018" name="Nat. Plants">
        <title>Whole-genome landscape of Medicago truncatula symbiotic genes.</title>
        <authorList>
            <person name="Pecrix Y."/>
            <person name="Gamas P."/>
            <person name="Carrere S."/>
        </authorList>
    </citation>
    <scope>NUCLEOTIDE SEQUENCE</scope>
    <source>
        <tissue evidence="1">Leaves</tissue>
    </source>
</reference>
<protein>
    <submittedName>
        <fullName evidence="1">Uncharacterized protein</fullName>
    </submittedName>
</protein>
<evidence type="ECO:0000313" key="1">
    <source>
        <dbReference type="EMBL" id="RHN70817.1"/>
    </source>
</evidence>